<organism evidence="2 3">
    <name type="scientific">Pontibacter qinzhouensis</name>
    <dbReference type="NCBI Taxonomy" id="2603253"/>
    <lineage>
        <taxon>Bacteria</taxon>
        <taxon>Pseudomonadati</taxon>
        <taxon>Bacteroidota</taxon>
        <taxon>Cytophagia</taxon>
        <taxon>Cytophagales</taxon>
        <taxon>Hymenobacteraceae</taxon>
        <taxon>Pontibacter</taxon>
    </lineage>
</organism>
<protein>
    <recommendedName>
        <fullName evidence="4">Histidine kinase N-terminal 7TM region domain-containing protein</fullName>
    </recommendedName>
</protein>
<dbReference type="OrthoDB" id="851298at2"/>
<evidence type="ECO:0000313" key="2">
    <source>
        <dbReference type="EMBL" id="TXK49110.1"/>
    </source>
</evidence>
<accession>A0A5C8KAV3</accession>
<keyword evidence="1" id="KW-1133">Transmembrane helix</keyword>
<feature type="transmembrane region" description="Helical" evidence="1">
    <location>
        <begin position="34"/>
        <end position="56"/>
    </location>
</feature>
<proteinExistence type="predicted"/>
<feature type="transmembrane region" description="Helical" evidence="1">
    <location>
        <begin position="186"/>
        <end position="209"/>
    </location>
</feature>
<keyword evidence="3" id="KW-1185">Reference proteome</keyword>
<dbReference type="RefSeq" id="WP_147921009.1">
    <property type="nucleotide sequence ID" value="NZ_VRTY01000019.1"/>
</dbReference>
<gene>
    <name evidence="2" type="ORF">FVR03_06925</name>
</gene>
<comment type="caution">
    <text evidence="2">The sequence shown here is derived from an EMBL/GenBank/DDBJ whole genome shotgun (WGS) entry which is preliminary data.</text>
</comment>
<feature type="transmembrane region" description="Helical" evidence="1">
    <location>
        <begin position="68"/>
        <end position="86"/>
    </location>
</feature>
<dbReference type="AlphaFoldDB" id="A0A5C8KAV3"/>
<keyword evidence="1" id="KW-0812">Transmembrane</keyword>
<feature type="transmembrane region" description="Helical" evidence="1">
    <location>
        <begin position="6"/>
        <end position="27"/>
    </location>
</feature>
<name>A0A5C8KAV3_9BACT</name>
<keyword evidence="1" id="KW-0472">Membrane</keyword>
<reference evidence="2 3" key="1">
    <citation type="submission" date="2019-08" db="EMBL/GenBank/DDBJ databases">
        <authorList>
            <person name="Shi S."/>
        </authorList>
    </citation>
    <scope>NUCLEOTIDE SEQUENCE [LARGE SCALE GENOMIC DNA]</scope>
    <source>
        <strain evidence="2 3">GY10130</strain>
    </source>
</reference>
<dbReference type="Proteomes" id="UP000321926">
    <property type="component" value="Unassembled WGS sequence"/>
</dbReference>
<feature type="transmembrane region" description="Helical" evidence="1">
    <location>
        <begin position="154"/>
        <end position="180"/>
    </location>
</feature>
<evidence type="ECO:0008006" key="4">
    <source>
        <dbReference type="Google" id="ProtNLM"/>
    </source>
</evidence>
<sequence length="215" mass="24793">MEVYNIIQYLSIFSILPPLIYSLVLLWQRQAGRLTWQIFGFSVFIAVVEAAGWISSYKGLNNLWMSHVYIPLEYAILAYMYLCIFNNKIIKRLIIGSVVLFFLFCALDIVYLESLTIYNSYPRVIESVLMVLLSLLYFYKVFKDIDKADLLTDPYFLLSVGVIVNFAGSSVINSLFNVMLQYPAEIMLMCLAVLNFLNVLFNTTLVLVLRRAPRV</sequence>
<feature type="transmembrane region" description="Helical" evidence="1">
    <location>
        <begin position="124"/>
        <end position="142"/>
    </location>
</feature>
<evidence type="ECO:0000256" key="1">
    <source>
        <dbReference type="SAM" id="Phobius"/>
    </source>
</evidence>
<dbReference type="EMBL" id="VRTY01000019">
    <property type="protein sequence ID" value="TXK49110.1"/>
    <property type="molecule type" value="Genomic_DNA"/>
</dbReference>
<evidence type="ECO:0000313" key="3">
    <source>
        <dbReference type="Proteomes" id="UP000321926"/>
    </source>
</evidence>
<feature type="transmembrane region" description="Helical" evidence="1">
    <location>
        <begin position="93"/>
        <end position="112"/>
    </location>
</feature>